<dbReference type="RefSeq" id="WP_072907269.1">
    <property type="nucleotide sequence ID" value="NZ_FQZT01000004.1"/>
</dbReference>
<dbReference type="Proteomes" id="UP000184171">
    <property type="component" value="Unassembled WGS sequence"/>
</dbReference>
<organism evidence="2 3">
    <name type="scientific">Malonomonas rubra DSM 5091</name>
    <dbReference type="NCBI Taxonomy" id="1122189"/>
    <lineage>
        <taxon>Bacteria</taxon>
        <taxon>Pseudomonadati</taxon>
        <taxon>Thermodesulfobacteriota</taxon>
        <taxon>Desulfuromonadia</taxon>
        <taxon>Desulfuromonadales</taxon>
        <taxon>Geopsychrobacteraceae</taxon>
        <taxon>Malonomonas</taxon>
    </lineage>
</organism>
<dbReference type="Gene3D" id="3.30.1330.80">
    <property type="entry name" value="Hypothetical protein, similar to alpha- acetolactate decarboxylase, domain 2"/>
    <property type="match status" value="1"/>
</dbReference>
<protein>
    <recommendedName>
        <fullName evidence="1">PPC domain-containing protein</fullName>
    </recommendedName>
</protein>
<evidence type="ECO:0000313" key="2">
    <source>
        <dbReference type="EMBL" id="SHJ05752.1"/>
    </source>
</evidence>
<proteinExistence type="predicted"/>
<dbReference type="InterPro" id="IPR005175">
    <property type="entry name" value="PPC_dom"/>
</dbReference>
<reference evidence="2 3" key="1">
    <citation type="submission" date="2016-11" db="EMBL/GenBank/DDBJ databases">
        <authorList>
            <person name="Jaros S."/>
            <person name="Januszkiewicz K."/>
            <person name="Wedrychowicz H."/>
        </authorList>
    </citation>
    <scope>NUCLEOTIDE SEQUENCE [LARGE SCALE GENOMIC DNA]</scope>
    <source>
        <strain evidence="2 3">DSM 5091</strain>
    </source>
</reference>
<dbReference type="PROSITE" id="PS51742">
    <property type="entry name" value="PPC"/>
    <property type="match status" value="1"/>
</dbReference>
<dbReference type="PANTHER" id="PTHR34988:SF1">
    <property type="entry name" value="DNA-BINDING PROTEIN"/>
    <property type="match status" value="1"/>
</dbReference>
<dbReference type="EMBL" id="FQZT01000004">
    <property type="protein sequence ID" value="SHJ05752.1"/>
    <property type="molecule type" value="Genomic_DNA"/>
</dbReference>
<dbReference type="CDD" id="cd11378">
    <property type="entry name" value="DUF296"/>
    <property type="match status" value="1"/>
</dbReference>
<dbReference type="STRING" id="1122189.SAMN02745165_01436"/>
<accession>A0A1M6G755</accession>
<dbReference type="Pfam" id="PF03479">
    <property type="entry name" value="PCC"/>
    <property type="match status" value="1"/>
</dbReference>
<keyword evidence="3" id="KW-1185">Reference proteome</keyword>
<dbReference type="OrthoDB" id="5395076at2"/>
<evidence type="ECO:0000313" key="3">
    <source>
        <dbReference type="Proteomes" id="UP000184171"/>
    </source>
</evidence>
<evidence type="ECO:0000259" key="1">
    <source>
        <dbReference type="PROSITE" id="PS51742"/>
    </source>
</evidence>
<dbReference type="PANTHER" id="PTHR34988">
    <property type="entry name" value="PROTEIN, PUTATIVE-RELATED"/>
    <property type="match status" value="1"/>
</dbReference>
<gene>
    <name evidence="2" type="ORF">SAMN02745165_01436</name>
</gene>
<dbReference type="SUPFAM" id="SSF117856">
    <property type="entry name" value="AF0104/ALDC/Ptd012-like"/>
    <property type="match status" value="1"/>
</dbReference>
<feature type="domain" description="PPC" evidence="1">
    <location>
        <begin position="9"/>
        <end position="154"/>
    </location>
</feature>
<sequence>MIGGWYKEWQQGRRFIIKVEPGEKIREKLIAFAKETGVKNAVVVSAVGSVLNVHYRGIKTGAKRPITPPRMHQHEAKGPFELLGLEGNLICNENGEVDSHLHIMLAKSSGEVIGGHLFEAEVFASCELLLTEMLVEGIERHASKSGGTQTIFIDEEV</sequence>
<name>A0A1M6G755_MALRU</name>
<dbReference type="AlphaFoldDB" id="A0A1M6G755"/>